<dbReference type="AlphaFoldDB" id="A0A1U7LSW2"/>
<reference evidence="1 2" key="1">
    <citation type="submission" date="2016-04" db="EMBL/GenBank/DDBJ databases">
        <title>Evolutionary innovation and constraint leading to complex multicellularity in the Ascomycota.</title>
        <authorList>
            <person name="Cisse O."/>
            <person name="Nguyen A."/>
            <person name="Hewitt D.A."/>
            <person name="Jedd G."/>
            <person name="Stajich J.E."/>
        </authorList>
    </citation>
    <scope>NUCLEOTIDE SEQUENCE [LARGE SCALE GENOMIC DNA]</scope>
    <source>
        <strain evidence="1 2">DAH-3</strain>
    </source>
</reference>
<gene>
    <name evidence="1" type="ORF">NEOLI_003196</name>
</gene>
<dbReference type="EMBL" id="LXFE01000335">
    <property type="protein sequence ID" value="OLL25673.1"/>
    <property type="molecule type" value="Genomic_DNA"/>
</dbReference>
<evidence type="ECO:0000313" key="2">
    <source>
        <dbReference type="Proteomes" id="UP000186594"/>
    </source>
</evidence>
<accession>A0A1U7LSW2</accession>
<name>A0A1U7LSW2_NEOID</name>
<protein>
    <submittedName>
        <fullName evidence="1">Uncharacterized protein</fullName>
    </submittedName>
</protein>
<comment type="caution">
    <text evidence="1">The sequence shown here is derived from an EMBL/GenBank/DDBJ whole genome shotgun (WGS) entry which is preliminary data.</text>
</comment>
<dbReference type="Proteomes" id="UP000186594">
    <property type="component" value="Unassembled WGS sequence"/>
</dbReference>
<keyword evidence="2" id="KW-1185">Reference proteome</keyword>
<organism evidence="1 2">
    <name type="scientific">Neolecta irregularis (strain DAH-3)</name>
    <dbReference type="NCBI Taxonomy" id="1198029"/>
    <lineage>
        <taxon>Eukaryota</taxon>
        <taxon>Fungi</taxon>
        <taxon>Dikarya</taxon>
        <taxon>Ascomycota</taxon>
        <taxon>Taphrinomycotina</taxon>
        <taxon>Neolectales</taxon>
        <taxon>Neolectaceae</taxon>
        <taxon>Neolecta</taxon>
    </lineage>
</organism>
<sequence length="185" mass="22008">MQDITWAYEILSDTEKRLRDQKLDIVTDLYKHFFQNCFRHRDEEPTAQMDSLFTEVFNARRRYRALGDPTNLFDMFFSNFSTPRRQPIPRRDAFPQNPDFNIFSASPFHPVHTSRYSSPNLYFTASVKFNHPSYTKLDRSQRGPHGQHATHTFTRSFFQIMQDPTKFASSFRENLTHLGFDGHVW</sequence>
<evidence type="ECO:0000313" key="1">
    <source>
        <dbReference type="EMBL" id="OLL25673.1"/>
    </source>
</evidence>
<proteinExistence type="predicted"/>